<dbReference type="PANTHER" id="PTHR13878">
    <property type="entry name" value="GULONOLACTONE OXIDASE"/>
    <property type="match status" value="1"/>
</dbReference>
<dbReference type="GO" id="GO:0071949">
    <property type="term" value="F:FAD binding"/>
    <property type="evidence" value="ECO:0007669"/>
    <property type="project" value="InterPro"/>
</dbReference>
<proteinExistence type="inferred from homology"/>
<dbReference type="Pfam" id="PF08031">
    <property type="entry name" value="BBE"/>
    <property type="match status" value="1"/>
</dbReference>
<keyword evidence="3" id="KW-0732">Signal</keyword>
<dbReference type="EMBL" id="MU157900">
    <property type="protein sequence ID" value="KAF9524365.1"/>
    <property type="molecule type" value="Genomic_DNA"/>
</dbReference>
<dbReference type="GO" id="GO:0016491">
    <property type="term" value="F:oxidoreductase activity"/>
    <property type="evidence" value="ECO:0007669"/>
    <property type="project" value="UniProtKB-KW"/>
</dbReference>
<dbReference type="OrthoDB" id="9983560at2759"/>
<dbReference type="InterPro" id="IPR006094">
    <property type="entry name" value="Oxid_FAD_bind_N"/>
</dbReference>
<protein>
    <submittedName>
        <fullName evidence="5">FAD binding domain-containing protein</fullName>
    </submittedName>
</protein>
<dbReference type="InterPro" id="IPR050432">
    <property type="entry name" value="FAD-linked_Oxidoreductases_BP"/>
</dbReference>
<evidence type="ECO:0000259" key="4">
    <source>
        <dbReference type="PROSITE" id="PS51387"/>
    </source>
</evidence>
<evidence type="ECO:0000256" key="2">
    <source>
        <dbReference type="ARBA" id="ARBA00023002"/>
    </source>
</evidence>
<gene>
    <name evidence="5" type="ORF">CPB83DRAFT_861444</name>
</gene>
<dbReference type="PANTHER" id="PTHR13878:SF91">
    <property type="entry name" value="FAD BINDING DOMAIN PROTEIN (AFU_ORTHOLOGUE AFUA_6G12070)-RELATED"/>
    <property type="match status" value="1"/>
</dbReference>
<comment type="similarity">
    <text evidence="1">Belongs to the oxygen-dependent FAD-linked oxidoreductase family.</text>
</comment>
<dbReference type="Pfam" id="PF01565">
    <property type="entry name" value="FAD_binding_4"/>
    <property type="match status" value="1"/>
</dbReference>
<evidence type="ECO:0000256" key="3">
    <source>
        <dbReference type="SAM" id="SignalP"/>
    </source>
</evidence>
<dbReference type="AlphaFoldDB" id="A0A9P6E8D4"/>
<reference evidence="5" key="1">
    <citation type="submission" date="2020-11" db="EMBL/GenBank/DDBJ databases">
        <authorList>
            <consortium name="DOE Joint Genome Institute"/>
            <person name="Ahrendt S."/>
            <person name="Riley R."/>
            <person name="Andreopoulos W."/>
            <person name="Labutti K."/>
            <person name="Pangilinan J."/>
            <person name="Ruiz-Duenas F.J."/>
            <person name="Barrasa J.M."/>
            <person name="Sanchez-Garcia M."/>
            <person name="Camarero S."/>
            <person name="Miyauchi S."/>
            <person name="Serrano A."/>
            <person name="Linde D."/>
            <person name="Babiker R."/>
            <person name="Drula E."/>
            <person name="Ayuso-Fernandez I."/>
            <person name="Pacheco R."/>
            <person name="Padilla G."/>
            <person name="Ferreira P."/>
            <person name="Barriuso J."/>
            <person name="Kellner H."/>
            <person name="Castanera R."/>
            <person name="Alfaro M."/>
            <person name="Ramirez L."/>
            <person name="Pisabarro A.G."/>
            <person name="Kuo A."/>
            <person name="Tritt A."/>
            <person name="Lipzen A."/>
            <person name="He G."/>
            <person name="Yan M."/>
            <person name="Ng V."/>
            <person name="Cullen D."/>
            <person name="Martin F."/>
            <person name="Rosso M.-N."/>
            <person name="Henrissat B."/>
            <person name="Hibbett D."/>
            <person name="Martinez A.T."/>
            <person name="Grigoriev I.V."/>
        </authorList>
    </citation>
    <scope>NUCLEOTIDE SEQUENCE</scope>
    <source>
        <strain evidence="5">CBS 506.95</strain>
    </source>
</reference>
<dbReference type="InterPro" id="IPR012951">
    <property type="entry name" value="BBE"/>
</dbReference>
<keyword evidence="2" id="KW-0560">Oxidoreductase</keyword>
<evidence type="ECO:0000256" key="1">
    <source>
        <dbReference type="ARBA" id="ARBA00005466"/>
    </source>
</evidence>
<organism evidence="5 6">
    <name type="scientific">Crepidotus variabilis</name>
    <dbReference type="NCBI Taxonomy" id="179855"/>
    <lineage>
        <taxon>Eukaryota</taxon>
        <taxon>Fungi</taxon>
        <taxon>Dikarya</taxon>
        <taxon>Basidiomycota</taxon>
        <taxon>Agaricomycotina</taxon>
        <taxon>Agaricomycetes</taxon>
        <taxon>Agaricomycetidae</taxon>
        <taxon>Agaricales</taxon>
        <taxon>Agaricineae</taxon>
        <taxon>Crepidotaceae</taxon>
        <taxon>Crepidotus</taxon>
    </lineage>
</organism>
<dbReference type="InterPro" id="IPR016169">
    <property type="entry name" value="FAD-bd_PCMH_sub2"/>
</dbReference>
<feature type="chain" id="PRO_5040320405" evidence="3">
    <location>
        <begin position="22"/>
        <end position="575"/>
    </location>
</feature>
<evidence type="ECO:0000313" key="6">
    <source>
        <dbReference type="Proteomes" id="UP000807306"/>
    </source>
</evidence>
<dbReference type="InterPro" id="IPR036318">
    <property type="entry name" value="FAD-bd_PCMH-like_sf"/>
</dbReference>
<dbReference type="Gene3D" id="3.30.465.10">
    <property type="match status" value="1"/>
</dbReference>
<evidence type="ECO:0000313" key="5">
    <source>
        <dbReference type="EMBL" id="KAF9524365.1"/>
    </source>
</evidence>
<accession>A0A9P6E8D4</accession>
<dbReference type="Proteomes" id="UP000807306">
    <property type="component" value="Unassembled WGS sequence"/>
</dbReference>
<dbReference type="PROSITE" id="PS51387">
    <property type="entry name" value="FAD_PCMH"/>
    <property type="match status" value="1"/>
</dbReference>
<sequence length="575" mass="61485">MMFKHLFTAGFLGTFAVLASASSPTKCRCLYGQSCWPSDTAFSQLSRNLSQPLVHPTAVASPCYTNPSSASCSDVKAHFTDALWRPDQPGGYQFQNFESYIQKNGTIDACYLNVTLGFPCKQGSIPPIGVDVRSPADIQAAIRFAKANNLKLVVKNTGHDYQARSAGRGAFMVWTHHMKNLTYHEAFVPSGGPPQAASSAITTGAGDQWGDVYAFALQHGRMLVGPFSLGGSIGTAGGFAMGGGIGAFTPKHGLGIDNVLQYTLVLADGKIVTANAFQNTDLFWALRGGGPGTYGILLSVTYKAHPSFPVSIATFHANLTSDSVAQTILTEALRKIVPFTDLGWGGYMYIIKPNLFNGLWVAPNVSQSVLAKALDPFGAFLNLTSGGQGGVFYNTSSSYYGWYDKTFLGTSGSQVTGNILPASRLLSRELALSNPAGVASTILSANSIFTGIEMILGGQVNKIDSSSVGVNPSFRHSVANVLINERWADGISSVAIAQQIDMLKAHTKTLDGISTDSGSYMNEGSLFERDFKKTFYGSHYTALRNIKFKYDPSSLFVVANGIGSDEWDKELVCLL</sequence>
<name>A0A9P6E8D4_9AGAR</name>
<dbReference type="SUPFAM" id="SSF56176">
    <property type="entry name" value="FAD-binding/transporter-associated domain-like"/>
    <property type="match status" value="1"/>
</dbReference>
<keyword evidence="6" id="KW-1185">Reference proteome</keyword>
<dbReference type="InterPro" id="IPR016166">
    <property type="entry name" value="FAD-bd_PCMH"/>
</dbReference>
<comment type="caution">
    <text evidence="5">The sequence shown here is derived from an EMBL/GenBank/DDBJ whole genome shotgun (WGS) entry which is preliminary data.</text>
</comment>
<feature type="signal peptide" evidence="3">
    <location>
        <begin position="1"/>
        <end position="21"/>
    </location>
</feature>
<feature type="domain" description="FAD-binding PCMH-type" evidence="4">
    <location>
        <begin position="122"/>
        <end position="307"/>
    </location>
</feature>